<keyword evidence="5" id="KW-0406">Ion transport</keyword>
<evidence type="ECO:0000313" key="11">
    <source>
        <dbReference type="EMBL" id="KAF1810942.1"/>
    </source>
</evidence>
<feature type="compositionally biased region" description="Acidic residues" evidence="8">
    <location>
        <begin position="622"/>
        <end position="633"/>
    </location>
</feature>
<keyword evidence="2" id="KW-0813">Transport</keyword>
<evidence type="ECO:0000256" key="6">
    <source>
        <dbReference type="ARBA" id="ARBA00023136"/>
    </source>
</evidence>
<dbReference type="GO" id="GO:0015271">
    <property type="term" value="F:outward rectifier potassium channel activity"/>
    <property type="evidence" value="ECO:0007669"/>
    <property type="project" value="TreeGrafter"/>
</dbReference>
<keyword evidence="6 9" id="KW-0472">Membrane</keyword>
<feature type="transmembrane region" description="Helical" evidence="9">
    <location>
        <begin position="233"/>
        <end position="252"/>
    </location>
</feature>
<dbReference type="InterPro" id="IPR013099">
    <property type="entry name" value="K_chnl_dom"/>
</dbReference>
<feature type="transmembrane region" description="Helical" evidence="9">
    <location>
        <begin position="166"/>
        <end position="188"/>
    </location>
</feature>
<keyword evidence="12" id="KW-1185">Reference proteome</keyword>
<keyword evidence="7 11" id="KW-0407">Ion channel</keyword>
<feature type="transmembrane region" description="Helical" evidence="9">
    <location>
        <begin position="208"/>
        <end position="226"/>
    </location>
</feature>
<evidence type="ECO:0000256" key="1">
    <source>
        <dbReference type="ARBA" id="ARBA00004141"/>
    </source>
</evidence>
<name>A0A6G1FYZ4_9PEZI</name>
<feature type="transmembrane region" description="Helical" evidence="9">
    <location>
        <begin position="421"/>
        <end position="441"/>
    </location>
</feature>
<proteinExistence type="predicted"/>
<feature type="transmembrane region" description="Helical" evidence="9">
    <location>
        <begin position="264"/>
        <end position="287"/>
    </location>
</feature>
<dbReference type="Gene3D" id="1.10.287.70">
    <property type="match status" value="2"/>
</dbReference>
<protein>
    <submittedName>
        <fullName evidence="11 13">Voltage-gated potassium channel</fullName>
    </submittedName>
</protein>
<feature type="region of interest" description="Disordered" evidence="8">
    <location>
        <begin position="596"/>
        <end position="633"/>
    </location>
</feature>
<accession>A0A6G1FYZ4</accession>
<feature type="region of interest" description="Disordered" evidence="8">
    <location>
        <begin position="530"/>
        <end position="563"/>
    </location>
</feature>
<dbReference type="PANTHER" id="PTHR11003:SF301">
    <property type="entry name" value="POTASSIUM CHANNEL PROTEIN"/>
    <property type="match status" value="1"/>
</dbReference>
<dbReference type="SUPFAM" id="SSF81324">
    <property type="entry name" value="Voltage-gated potassium channels"/>
    <property type="match status" value="2"/>
</dbReference>
<evidence type="ECO:0000256" key="4">
    <source>
        <dbReference type="ARBA" id="ARBA00022989"/>
    </source>
</evidence>
<gene>
    <name evidence="11 13" type="ORF">P152DRAFT_508286</name>
</gene>
<feature type="domain" description="Potassium channel" evidence="10">
    <location>
        <begin position="369"/>
        <end position="445"/>
    </location>
</feature>
<dbReference type="Proteomes" id="UP000504638">
    <property type="component" value="Unplaced"/>
</dbReference>
<evidence type="ECO:0000313" key="13">
    <source>
        <dbReference type="RefSeq" id="XP_033532573.1"/>
    </source>
</evidence>
<dbReference type="GeneID" id="54423148"/>
<reference evidence="13" key="2">
    <citation type="submission" date="2020-04" db="EMBL/GenBank/DDBJ databases">
        <authorList>
            <consortium name="NCBI Genome Project"/>
        </authorList>
    </citation>
    <scope>NUCLEOTIDE SEQUENCE</scope>
    <source>
        <strain evidence="13">CBS 781.70</strain>
    </source>
</reference>
<feature type="transmembrane region" description="Helical" evidence="9">
    <location>
        <begin position="42"/>
        <end position="72"/>
    </location>
</feature>
<sequence length="633" mass="71336">MNDPGVDEPISNAADNLEDDPYIAEQKQKEKEEQDFLDPSRWWFASTAIPLIAGTFGPIANAFSICALVQSWRSYIPEGKTENLAERIEDPRWLIAINAVSLAFALIANISLLLNMARRLPFPIAQPITIIGWMISGVLLIALVVVANTSVFRFDPPERHSLTQAYYYAIMAAGQYMIISMLMTLTVFGAIRHHYPKEFRLTMSQRTLMLQTIAFMVYLLVGALIFSKIEGWLYLDAVYWADFTLLTVGLGTDFSPKTHAGRSILFPYAIGGIVTVGLVVGSIRSLLLERGKHKMQARITEKTREQAVRHVDRGRRTISLGLFQTYHFDQVGLTELQRREQEFHLMRKIQRSAQLRRRWIALAFSSAAALLLWFVGAAVFHQAEHRDQGWTYFGSLYFAYTSLLTIGYGDFYPASNAGKPVFVFWTLLAVPTLTILISNMGDTVVKGVSDFTIWLGAITLRLLLRDVDASPPRQYTYPEWTYYLHLLGQHEWDPTQHRAPPVSPLPRDVPQVGLAGGRLAGLGRQVIKTARGMGPHHPSSPPTTNGKGEEEDESADTEHERLKWSWLGTRSPLMGNKSEAEWILERMSRCLEREMAWRDDPGGRPGWEPPVSVEALRRVEEGGDGDDKEDGVM</sequence>
<dbReference type="OrthoDB" id="297496at2759"/>
<organism evidence="11">
    <name type="scientific">Eremomyces bilateralis CBS 781.70</name>
    <dbReference type="NCBI Taxonomy" id="1392243"/>
    <lineage>
        <taxon>Eukaryota</taxon>
        <taxon>Fungi</taxon>
        <taxon>Dikarya</taxon>
        <taxon>Ascomycota</taxon>
        <taxon>Pezizomycotina</taxon>
        <taxon>Dothideomycetes</taxon>
        <taxon>Dothideomycetes incertae sedis</taxon>
        <taxon>Eremomycetales</taxon>
        <taxon>Eremomycetaceae</taxon>
        <taxon>Eremomyces</taxon>
    </lineage>
</organism>
<feature type="transmembrane region" description="Helical" evidence="9">
    <location>
        <begin position="359"/>
        <end position="383"/>
    </location>
</feature>
<dbReference type="Pfam" id="PF07885">
    <property type="entry name" value="Ion_trans_2"/>
    <property type="match status" value="2"/>
</dbReference>
<evidence type="ECO:0000313" key="12">
    <source>
        <dbReference type="Proteomes" id="UP000504638"/>
    </source>
</evidence>
<dbReference type="EMBL" id="ML975163">
    <property type="protein sequence ID" value="KAF1810942.1"/>
    <property type="molecule type" value="Genomic_DNA"/>
</dbReference>
<reference evidence="11 13" key="1">
    <citation type="submission" date="2020-01" db="EMBL/GenBank/DDBJ databases">
        <authorList>
            <consortium name="DOE Joint Genome Institute"/>
            <person name="Haridas S."/>
            <person name="Albert R."/>
            <person name="Binder M."/>
            <person name="Bloem J."/>
            <person name="Labutti K."/>
            <person name="Salamov A."/>
            <person name="Andreopoulos B."/>
            <person name="Baker S.E."/>
            <person name="Barry K."/>
            <person name="Bills G."/>
            <person name="Bluhm B.H."/>
            <person name="Cannon C."/>
            <person name="Castanera R."/>
            <person name="Culley D.E."/>
            <person name="Daum C."/>
            <person name="Ezra D."/>
            <person name="Gonzalez J.B."/>
            <person name="Henrissat B."/>
            <person name="Kuo A."/>
            <person name="Liang C."/>
            <person name="Lipzen A."/>
            <person name="Lutzoni F."/>
            <person name="Magnuson J."/>
            <person name="Mondo S."/>
            <person name="Nolan M."/>
            <person name="Ohm R."/>
            <person name="Pangilinan J."/>
            <person name="Park H.-J."/>
            <person name="Ramirez L."/>
            <person name="Alfaro M."/>
            <person name="Sun H."/>
            <person name="Tritt A."/>
            <person name="Yoshinaga Y."/>
            <person name="Zwiers L.-H."/>
            <person name="Turgeon B.G."/>
            <person name="Goodwin S.B."/>
            <person name="Spatafora J.W."/>
            <person name="Crous P.W."/>
            <person name="Grigoriev I.V."/>
        </authorList>
    </citation>
    <scope>NUCLEOTIDE SEQUENCE</scope>
    <source>
        <strain evidence="11 13">CBS 781.70</strain>
    </source>
</reference>
<dbReference type="GO" id="GO:0005886">
    <property type="term" value="C:plasma membrane"/>
    <property type="evidence" value="ECO:0007669"/>
    <property type="project" value="TreeGrafter"/>
</dbReference>
<reference evidence="13" key="3">
    <citation type="submission" date="2025-04" db="UniProtKB">
        <authorList>
            <consortium name="RefSeq"/>
        </authorList>
    </citation>
    <scope>IDENTIFICATION</scope>
    <source>
        <strain evidence="13">CBS 781.70</strain>
    </source>
</reference>
<keyword evidence="3 9" id="KW-0812">Transmembrane</keyword>
<feature type="region of interest" description="Disordered" evidence="8">
    <location>
        <begin position="1"/>
        <end position="35"/>
    </location>
</feature>
<keyword evidence="4 9" id="KW-1133">Transmembrane helix</keyword>
<dbReference type="PANTHER" id="PTHR11003">
    <property type="entry name" value="POTASSIUM CHANNEL, SUBFAMILY K"/>
    <property type="match status" value="1"/>
</dbReference>
<evidence type="ECO:0000259" key="10">
    <source>
        <dbReference type="Pfam" id="PF07885"/>
    </source>
</evidence>
<comment type="subcellular location">
    <subcellularLocation>
        <location evidence="1">Membrane</location>
        <topology evidence="1">Multi-pass membrane protein</topology>
    </subcellularLocation>
</comment>
<evidence type="ECO:0000256" key="2">
    <source>
        <dbReference type="ARBA" id="ARBA00022448"/>
    </source>
</evidence>
<evidence type="ECO:0000256" key="9">
    <source>
        <dbReference type="SAM" id="Phobius"/>
    </source>
</evidence>
<dbReference type="GO" id="GO:0030322">
    <property type="term" value="P:stabilization of membrane potential"/>
    <property type="evidence" value="ECO:0007669"/>
    <property type="project" value="TreeGrafter"/>
</dbReference>
<feature type="transmembrane region" description="Helical" evidence="9">
    <location>
        <begin position="93"/>
        <end position="112"/>
    </location>
</feature>
<dbReference type="RefSeq" id="XP_033532573.1">
    <property type="nucleotide sequence ID" value="XM_033682578.1"/>
</dbReference>
<dbReference type="AlphaFoldDB" id="A0A6G1FYZ4"/>
<dbReference type="GO" id="GO:0022841">
    <property type="term" value="F:potassium ion leak channel activity"/>
    <property type="evidence" value="ECO:0007669"/>
    <property type="project" value="TreeGrafter"/>
</dbReference>
<feature type="transmembrane region" description="Helical" evidence="9">
    <location>
        <begin position="124"/>
        <end position="146"/>
    </location>
</feature>
<feature type="domain" description="Potassium channel" evidence="10">
    <location>
        <begin position="215"/>
        <end position="287"/>
    </location>
</feature>
<evidence type="ECO:0000256" key="3">
    <source>
        <dbReference type="ARBA" id="ARBA00022692"/>
    </source>
</evidence>
<dbReference type="InterPro" id="IPR003280">
    <property type="entry name" value="2pore_dom_K_chnl"/>
</dbReference>
<evidence type="ECO:0000256" key="5">
    <source>
        <dbReference type="ARBA" id="ARBA00023065"/>
    </source>
</evidence>
<evidence type="ECO:0000256" key="7">
    <source>
        <dbReference type="ARBA" id="ARBA00023303"/>
    </source>
</evidence>
<evidence type="ECO:0000256" key="8">
    <source>
        <dbReference type="SAM" id="MobiDB-lite"/>
    </source>
</evidence>
<feature type="transmembrane region" description="Helical" evidence="9">
    <location>
        <begin position="389"/>
        <end position="409"/>
    </location>
</feature>